<organism evidence="1 2">
    <name type="scientific">Marinobacter azerbaijanicus</name>
    <dbReference type="NCBI Taxonomy" id="3050455"/>
    <lineage>
        <taxon>Bacteria</taxon>
        <taxon>Pseudomonadati</taxon>
        <taxon>Pseudomonadota</taxon>
        <taxon>Gammaproteobacteria</taxon>
        <taxon>Pseudomonadales</taxon>
        <taxon>Marinobacteraceae</taxon>
        <taxon>Marinobacter</taxon>
    </lineage>
</organism>
<evidence type="ECO:0000313" key="1">
    <source>
        <dbReference type="EMBL" id="MDL0431741.1"/>
    </source>
</evidence>
<protein>
    <recommendedName>
        <fullName evidence="3">HNH endonuclease</fullName>
    </recommendedName>
</protein>
<comment type="caution">
    <text evidence="1">The sequence shown here is derived from an EMBL/GenBank/DDBJ whole genome shotgun (WGS) entry which is preliminary data.</text>
</comment>
<name>A0ABT7IC54_9GAMM</name>
<accession>A0ABT7IC54</accession>
<proteinExistence type="predicted"/>
<reference evidence="1 2" key="1">
    <citation type="submission" date="2023-06" db="EMBL/GenBank/DDBJ databases">
        <title>Marinobacter azerbaijanicus a moderately halophilic, isolated from Urmia Lake in Azerbaijan region of Iran.</title>
        <authorList>
            <person name="Sanchez-Porro C."/>
            <person name="Aghdam E.M."/>
            <person name="Saheb S.M."/>
            <person name="Tarhriz V."/>
            <person name="Kazemi E."/>
            <person name="Ammozegar M.A."/>
            <person name="Ventosa A."/>
            <person name="Hejazi M.S."/>
        </authorList>
    </citation>
    <scope>NUCLEOTIDE SEQUENCE [LARGE SCALE GENOMIC DNA]</scope>
    <source>
        <strain evidence="1 2">TBZ242</strain>
    </source>
</reference>
<sequence length="240" mass="27381">MTCRGCGEDKKLIKAHIIPEAFFRGLRSGDTPPRLITDIKGVYPRKAPIGVYDTKILCRDCEDVFGDLDNYGQAVLLQSSDSTKELKRGVELLGYVIPDVNLDYFRKFLISVLWRASVSTHDYYSKVKLGPYEKRAKAIVWADGANINPSGFSFVVSKFVDDRFSKTMLDPHPERWYGINYYRIYMFWYTVHIKVDKRATPSMFKSFEQSGRGKLFVIARDMTDSRELSAIISIAGKAVS</sequence>
<gene>
    <name evidence="1" type="ORF">QPM17_11415</name>
</gene>
<dbReference type="EMBL" id="JASSVS010000005">
    <property type="protein sequence ID" value="MDL0431741.1"/>
    <property type="molecule type" value="Genomic_DNA"/>
</dbReference>
<evidence type="ECO:0000313" key="2">
    <source>
        <dbReference type="Proteomes" id="UP001227964"/>
    </source>
</evidence>
<dbReference type="RefSeq" id="WP_285390868.1">
    <property type="nucleotide sequence ID" value="NZ_JASSVS010000005.1"/>
</dbReference>
<evidence type="ECO:0008006" key="3">
    <source>
        <dbReference type="Google" id="ProtNLM"/>
    </source>
</evidence>
<dbReference type="Proteomes" id="UP001227964">
    <property type="component" value="Unassembled WGS sequence"/>
</dbReference>
<keyword evidence="2" id="KW-1185">Reference proteome</keyword>